<dbReference type="RefSeq" id="WP_097441154.1">
    <property type="nucleotide sequence ID" value="NZ_KZ300477.1"/>
</dbReference>
<sequence>MEEGVSITKHSGVYTLKAQQTIPLSMEKAWDFFKDPNNLSRITPPEMGFKITSSIDRMAYAGQIITYKIQVFPGIHVSWVTELTVVEAPHFFIDEQRFGPYAMWHHEHFFEDFGNETTLMHDKITYKMPLGILGDAVHELLVRKKLRAIFSFRRKIIDEILS</sequence>
<protein>
    <recommendedName>
        <fullName evidence="3">Cell division inhibitor</fullName>
    </recommendedName>
</protein>
<evidence type="ECO:0008006" key="3">
    <source>
        <dbReference type="Google" id="ProtNLM"/>
    </source>
</evidence>
<dbReference type="Gene3D" id="3.30.530.20">
    <property type="match status" value="1"/>
</dbReference>
<dbReference type="EMBL" id="NBWU01000007">
    <property type="protein sequence ID" value="PCE63045.1"/>
    <property type="molecule type" value="Genomic_DNA"/>
</dbReference>
<evidence type="ECO:0000313" key="1">
    <source>
        <dbReference type="EMBL" id="PCE63045.1"/>
    </source>
</evidence>
<organism evidence="1 2">
    <name type="scientific">Sediminicola luteus</name>
    <dbReference type="NCBI Taxonomy" id="319238"/>
    <lineage>
        <taxon>Bacteria</taxon>
        <taxon>Pseudomonadati</taxon>
        <taxon>Bacteroidota</taxon>
        <taxon>Flavobacteriia</taxon>
        <taxon>Flavobacteriales</taxon>
        <taxon>Flavobacteriaceae</taxon>
        <taxon>Sediminicola</taxon>
    </lineage>
</organism>
<reference evidence="1 2" key="1">
    <citation type="submission" date="2017-04" db="EMBL/GenBank/DDBJ databases">
        <title>A new member of the family Flavobacteriaceae isolated from ascidians.</title>
        <authorList>
            <person name="Chen L."/>
        </authorList>
    </citation>
    <scope>NUCLEOTIDE SEQUENCE [LARGE SCALE GENOMIC DNA]</scope>
    <source>
        <strain evidence="1 2">HQA918</strain>
    </source>
</reference>
<keyword evidence="2" id="KW-1185">Reference proteome</keyword>
<accession>A0A2A4G5M1</accession>
<dbReference type="OrthoDB" id="9793552at2"/>
<dbReference type="SUPFAM" id="SSF55961">
    <property type="entry name" value="Bet v1-like"/>
    <property type="match status" value="1"/>
</dbReference>
<dbReference type="Proteomes" id="UP000219559">
    <property type="component" value="Unassembled WGS sequence"/>
</dbReference>
<gene>
    <name evidence="1" type="ORF">B7P33_17380</name>
</gene>
<evidence type="ECO:0000313" key="2">
    <source>
        <dbReference type="Proteomes" id="UP000219559"/>
    </source>
</evidence>
<dbReference type="InterPro" id="IPR023393">
    <property type="entry name" value="START-like_dom_sf"/>
</dbReference>
<dbReference type="AlphaFoldDB" id="A0A2A4G5M1"/>
<name>A0A2A4G5M1_9FLAO</name>
<dbReference type="CDD" id="cd07820">
    <property type="entry name" value="SRPBCC_3"/>
    <property type="match status" value="1"/>
</dbReference>
<comment type="caution">
    <text evidence="1">The sequence shown here is derived from an EMBL/GenBank/DDBJ whole genome shotgun (WGS) entry which is preliminary data.</text>
</comment>
<proteinExistence type="predicted"/>